<proteinExistence type="inferred from homology"/>
<feature type="domain" description="Caspase family p20" evidence="2">
    <location>
        <begin position="13"/>
        <end position="51"/>
    </location>
</feature>
<evidence type="ECO:0000259" key="2">
    <source>
        <dbReference type="PROSITE" id="PS50208"/>
    </source>
</evidence>
<dbReference type="PROSITE" id="PS50208">
    <property type="entry name" value="CASPASE_P20"/>
    <property type="match status" value="2"/>
</dbReference>
<dbReference type="OrthoDB" id="5987290at2759"/>
<dbReference type="Gene3D" id="3.60.10.10">
    <property type="entry name" value="Endonuclease/exonuclease/phosphatase"/>
    <property type="match status" value="1"/>
</dbReference>
<evidence type="ECO:0000313" key="4">
    <source>
        <dbReference type="Proteomes" id="UP000507470"/>
    </source>
</evidence>
<feature type="domain" description="Caspase family p20" evidence="2">
    <location>
        <begin position="376"/>
        <end position="448"/>
    </location>
</feature>
<dbReference type="GO" id="GO:0006508">
    <property type="term" value="P:proteolysis"/>
    <property type="evidence" value="ECO:0007669"/>
    <property type="project" value="InterPro"/>
</dbReference>
<name>A0A6J8EDT8_MYTCO</name>
<protein>
    <recommendedName>
        <fullName evidence="2">Caspase family p20 domain-containing protein</fullName>
    </recommendedName>
</protein>
<organism evidence="3 4">
    <name type="scientific">Mytilus coruscus</name>
    <name type="common">Sea mussel</name>
    <dbReference type="NCBI Taxonomy" id="42192"/>
    <lineage>
        <taxon>Eukaryota</taxon>
        <taxon>Metazoa</taxon>
        <taxon>Spiralia</taxon>
        <taxon>Lophotrochozoa</taxon>
        <taxon>Mollusca</taxon>
        <taxon>Bivalvia</taxon>
        <taxon>Autobranchia</taxon>
        <taxon>Pteriomorphia</taxon>
        <taxon>Mytilida</taxon>
        <taxon>Mytiloidea</taxon>
        <taxon>Mytilidae</taxon>
        <taxon>Mytilinae</taxon>
        <taxon>Mytilus</taxon>
    </lineage>
</organism>
<dbReference type="InterPro" id="IPR029030">
    <property type="entry name" value="Caspase-like_dom_sf"/>
</dbReference>
<dbReference type="GO" id="GO:0004197">
    <property type="term" value="F:cysteine-type endopeptidase activity"/>
    <property type="evidence" value="ECO:0007669"/>
    <property type="project" value="InterPro"/>
</dbReference>
<dbReference type="PANTHER" id="PTHR47510">
    <property type="entry name" value="REVERSE TRANSCRIPTASE DOMAIN-CONTAINING PROTEIN"/>
    <property type="match status" value="1"/>
</dbReference>
<dbReference type="SUPFAM" id="SSF52129">
    <property type="entry name" value="Caspase-like"/>
    <property type="match status" value="2"/>
</dbReference>
<keyword evidence="4" id="KW-1185">Reference proteome</keyword>
<dbReference type="SMART" id="SM00115">
    <property type="entry name" value="CASc"/>
    <property type="match status" value="1"/>
</dbReference>
<accession>A0A6J8EDT8</accession>
<dbReference type="EMBL" id="CACVKT020008919">
    <property type="protein sequence ID" value="CAC5418458.1"/>
    <property type="molecule type" value="Genomic_DNA"/>
</dbReference>
<evidence type="ECO:0000256" key="1">
    <source>
        <dbReference type="ARBA" id="ARBA00010134"/>
    </source>
</evidence>
<dbReference type="InterPro" id="IPR036691">
    <property type="entry name" value="Endo/exonu/phosph_ase_sf"/>
</dbReference>
<dbReference type="AlphaFoldDB" id="A0A6J8EDT8"/>
<dbReference type="Pfam" id="PF00656">
    <property type="entry name" value="Peptidase_C14"/>
    <property type="match status" value="1"/>
</dbReference>
<dbReference type="Gene3D" id="3.40.50.1460">
    <property type="match status" value="1"/>
</dbReference>
<dbReference type="InterPro" id="IPR015917">
    <property type="entry name" value="Pept_C14A"/>
</dbReference>
<comment type="similarity">
    <text evidence="1">Belongs to the peptidase C14A family.</text>
</comment>
<dbReference type="PANTHER" id="PTHR47510:SF3">
    <property type="entry name" value="ENDO_EXONUCLEASE_PHOSPHATASE DOMAIN-CONTAINING PROTEIN"/>
    <property type="match status" value="1"/>
</dbReference>
<gene>
    <name evidence="3" type="ORF">MCOR_50894</name>
</gene>
<dbReference type="Proteomes" id="UP000507470">
    <property type="component" value="Unassembled WGS sequence"/>
</dbReference>
<dbReference type="InterPro" id="IPR001309">
    <property type="entry name" value="Pept_C14_p20"/>
</dbReference>
<sequence>MDKECAYNFSHEKRGIALLIHNEEYGPESGFKNRPGDNEDFIHMLEIFKELELIQAEYSDFDILAFSETWLNNNHTDESIKILNYQNPFRRDRGPHKAGGGIIVYVKNYIHVQRRTDIESANLEAIWLELKFKDKKALLGTFYIPPNSGSDIWEKIEYSLDMASNDNTINYIMATTQMKDEPTHFTESSSSLLDLFITNDVHIITYCGVGPPLLEQIRFHCPIISLLNFPKCRQKTFKRKIWLYDRGDYDRYPNILSEKNWDSVINSNNVEQFTTEITNTIIEAAEKCIPNKIITLNIDDSSDMLPEELHNISDDISYIELTVTEVEDILKIVNPTKASGPYLINPKLLKEASSVLKYPLCKLFNLSLISEMKDMHKKSDCFVCVITAHGEEIQKAEGKFCFKEHVIFGTDGNMIKTREIVEMFDENNCEELVDKPKFFFIQACRTSKDSRFRMDKGRGVLITERRPELVETVDGVLNMHIDVRETESADIKHVTRIENEQSVISEAKPLDNLDTKHMSGEIYPNTRQLVHQIIDIECPANTMLMFASLSSKYSESLKLCY</sequence>
<reference evidence="3 4" key="1">
    <citation type="submission" date="2020-06" db="EMBL/GenBank/DDBJ databases">
        <authorList>
            <person name="Li R."/>
            <person name="Bekaert M."/>
        </authorList>
    </citation>
    <scope>NUCLEOTIDE SEQUENCE [LARGE SCALE GENOMIC DNA]</scope>
    <source>
        <strain evidence="4">wild</strain>
    </source>
</reference>
<evidence type="ECO:0000313" key="3">
    <source>
        <dbReference type="EMBL" id="CAC5418458.1"/>
    </source>
</evidence>
<dbReference type="InterPro" id="IPR011600">
    <property type="entry name" value="Pept_C14_caspase"/>
</dbReference>
<dbReference type="SUPFAM" id="SSF56219">
    <property type="entry name" value="DNase I-like"/>
    <property type="match status" value="1"/>
</dbReference>